<dbReference type="Proteomes" id="UP000312512">
    <property type="component" value="Unassembled WGS sequence"/>
</dbReference>
<feature type="compositionally biased region" description="Low complexity" evidence="1">
    <location>
        <begin position="10"/>
        <end position="33"/>
    </location>
</feature>
<name>A0A5C4VDW6_9ACTN</name>
<dbReference type="OrthoDB" id="3882626at2"/>
<feature type="compositionally biased region" description="Polar residues" evidence="1">
    <location>
        <begin position="86"/>
        <end position="98"/>
    </location>
</feature>
<comment type="caution">
    <text evidence="3">The sequence shown here is derived from an EMBL/GenBank/DDBJ whole genome shotgun (WGS) entry which is preliminary data.</text>
</comment>
<evidence type="ECO:0000256" key="1">
    <source>
        <dbReference type="SAM" id="MobiDB-lite"/>
    </source>
</evidence>
<dbReference type="InterPro" id="IPR013830">
    <property type="entry name" value="SGNH_hydro"/>
</dbReference>
<proteinExistence type="predicted"/>
<dbReference type="InterPro" id="IPR036514">
    <property type="entry name" value="SGNH_hydro_sf"/>
</dbReference>
<reference evidence="3 4" key="1">
    <citation type="submission" date="2019-10" db="EMBL/GenBank/DDBJ databases">
        <title>Nonomuraea sp. nov., isolated from Phyllanthus amarus.</title>
        <authorList>
            <person name="Klykleung N."/>
            <person name="Tanasupawat S."/>
        </authorList>
    </citation>
    <scope>NUCLEOTIDE SEQUENCE [LARGE SCALE GENOMIC DNA]</scope>
    <source>
        <strain evidence="3 4">PA1-10</strain>
    </source>
</reference>
<dbReference type="SUPFAM" id="SSF52266">
    <property type="entry name" value="SGNH hydrolase"/>
    <property type="match status" value="1"/>
</dbReference>
<dbReference type="Pfam" id="PF13472">
    <property type="entry name" value="Lipase_GDSL_2"/>
    <property type="match status" value="1"/>
</dbReference>
<protein>
    <recommendedName>
        <fullName evidence="2">SGNH hydrolase-type esterase domain-containing protein</fullName>
    </recommendedName>
</protein>
<feature type="domain" description="SGNH hydrolase-type esterase" evidence="2">
    <location>
        <begin position="195"/>
        <end position="469"/>
    </location>
</feature>
<evidence type="ECO:0000259" key="2">
    <source>
        <dbReference type="Pfam" id="PF13472"/>
    </source>
</evidence>
<gene>
    <name evidence="3" type="ORF">FH608_043255</name>
</gene>
<dbReference type="EMBL" id="VDLX02000024">
    <property type="protein sequence ID" value="KAB8188587.1"/>
    <property type="molecule type" value="Genomic_DNA"/>
</dbReference>
<feature type="region of interest" description="Disordered" evidence="1">
    <location>
        <begin position="1"/>
        <end position="59"/>
    </location>
</feature>
<feature type="region of interest" description="Disordered" evidence="1">
    <location>
        <begin position="79"/>
        <end position="107"/>
    </location>
</feature>
<accession>A0A5C4VDW6</accession>
<organism evidence="3 4">
    <name type="scientific">Nonomuraea phyllanthi</name>
    <dbReference type="NCBI Taxonomy" id="2219224"/>
    <lineage>
        <taxon>Bacteria</taxon>
        <taxon>Bacillati</taxon>
        <taxon>Actinomycetota</taxon>
        <taxon>Actinomycetes</taxon>
        <taxon>Streptosporangiales</taxon>
        <taxon>Streptosporangiaceae</taxon>
        <taxon>Nonomuraea</taxon>
    </lineage>
</organism>
<dbReference type="Gene3D" id="3.40.50.1110">
    <property type="entry name" value="SGNH hydrolase"/>
    <property type="match status" value="1"/>
</dbReference>
<sequence>MRASMPGGTAPPSSNTSAWTAAPPAAVRAQRPVPAAPPEPDTCSHHPLSPEKAANGSPAAPNAEIRHAFAYFHTPKADSEAFPTHSEGTAVSFTTPQHPRSAPAAPRRLRRAGYAGRVLALLVLSGTALAVPAPAHAQEAGQVAVSLGDSFISGEAGRWWGNSTVAAAAGCTRGGTDRAAYRKRLICRYDPQRVYGDTAVHGAGTGCHRSDVAEITGLRQAGFTPVNLACSGAETRHVIDEAFKENTTSQADLLAEVAATRQVEAVVLSIGGNDLNLSGMLRRCAALYMAGDKRSCASTGEGDRFLAALPATEQQVTLAVQKIRQVMRQAPARSAGYRLILQSYPSPVPSSSRVRYGEGSGGKTATRTLVGGCPLWDADFDLMHDTLAPAIDAMLRRVATATGAEFLSMLGAVEGHALCERGTGQAGTLDDAAELGDTMEWVRYGTVGAKISQGHQQEAMHPNAFGQQALGRCLLSLYRNPGTQPCDADTPRSQT</sequence>
<evidence type="ECO:0000313" key="4">
    <source>
        <dbReference type="Proteomes" id="UP000312512"/>
    </source>
</evidence>
<keyword evidence="4" id="KW-1185">Reference proteome</keyword>
<dbReference type="AlphaFoldDB" id="A0A5C4VDW6"/>
<evidence type="ECO:0000313" key="3">
    <source>
        <dbReference type="EMBL" id="KAB8188587.1"/>
    </source>
</evidence>